<dbReference type="InParanoid" id="Q7REX7"/>
<reference evidence="1 2" key="1">
    <citation type="journal article" date="2002" name="Nature">
        <title>Genome sequence and comparative analysis of the model rodent malaria parasite Plasmodium yoelii yoelii.</title>
        <authorList>
            <person name="Carlton J.M."/>
            <person name="Angiuoli S.V."/>
            <person name="Suh B.B."/>
            <person name="Kooij T.W."/>
            <person name="Pertea M."/>
            <person name="Silva J.C."/>
            <person name="Ermolaeva M.D."/>
            <person name="Allen J.E."/>
            <person name="Selengut J.D."/>
            <person name="Koo H.L."/>
            <person name="Peterson J.D."/>
            <person name="Pop M."/>
            <person name="Kosack D.S."/>
            <person name="Shumway M.F."/>
            <person name="Bidwell S.L."/>
            <person name="Shallom S.J."/>
            <person name="van Aken S.E."/>
            <person name="Riedmuller S.B."/>
            <person name="Feldblyum T.V."/>
            <person name="Cho J.K."/>
            <person name="Quackenbush J."/>
            <person name="Sedegah M."/>
            <person name="Shoaibi A."/>
            <person name="Cummings L.M."/>
            <person name="Florens L."/>
            <person name="Yates J.R."/>
            <person name="Raine J.D."/>
            <person name="Sinden R.E."/>
            <person name="Harris M.A."/>
            <person name="Cunningham D.A."/>
            <person name="Preiser P.R."/>
            <person name="Bergman L.W."/>
            <person name="Vaidya A.B."/>
            <person name="van Lin L.H."/>
            <person name="Janse C.J."/>
            <person name="Waters A.P."/>
            <person name="Smith H.O."/>
            <person name="White O.R."/>
            <person name="Salzberg S.L."/>
            <person name="Venter J.C."/>
            <person name="Fraser C.M."/>
            <person name="Hoffman S.L."/>
            <person name="Gardner M.J."/>
            <person name="Carucci D.J."/>
        </authorList>
    </citation>
    <scope>NUCLEOTIDE SEQUENCE [LARGE SCALE GENOMIC DNA]</scope>
    <source>
        <strain evidence="1 2">17XNL</strain>
    </source>
</reference>
<evidence type="ECO:0000313" key="2">
    <source>
        <dbReference type="Proteomes" id="UP000008553"/>
    </source>
</evidence>
<gene>
    <name evidence="1" type="ORF">PY04936</name>
</gene>
<protein>
    <submittedName>
        <fullName evidence="1">Uncharacterized protein</fullName>
    </submittedName>
</protein>
<dbReference type="Proteomes" id="UP000008553">
    <property type="component" value="Unassembled WGS sequence"/>
</dbReference>
<keyword evidence="2" id="KW-1185">Reference proteome</keyword>
<name>Q7REX7_PLAYO</name>
<sequence length="37" mass="4606">MFQNISKCFKIFQNVSKYFTMFQNIIFLKYCFNKNIL</sequence>
<dbReference type="AlphaFoldDB" id="Q7REX7"/>
<comment type="caution">
    <text evidence="1">The sequence shown here is derived from an EMBL/GenBank/DDBJ whole genome shotgun (WGS) entry which is preliminary data.</text>
</comment>
<proteinExistence type="predicted"/>
<accession>Q7REX7</accession>
<dbReference type="EMBL" id="AABL01001536">
    <property type="protein sequence ID" value="EAA16879.1"/>
    <property type="molecule type" value="Genomic_DNA"/>
</dbReference>
<dbReference type="PaxDb" id="73239-Q7REX7"/>
<feature type="non-terminal residue" evidence="1">
    <location>
        <position position="37"/>
    </location>
</feature>
<evidence type="ECO:0000313" key="1">
    <source>
        <dbReference type="EMBL" id="EAA16879.1"/>
    </source>
</evidence>
<organism evidence="1 2">
    <name type="scientific">Plasmodium yoelii yoelii</name>
    <dbReference type="NCBI Taxonomy" id="73239"/>
    <lineage>
        <taxon>Eukaryota</taxon>
        <taxon>Sar</taxon>
        <taxon>Alveolata</taxon>
        <taxon>Apicomplexa</taxon>
        <taxon>Aconoidasida</taxon>
        <taxon>Haemosporida</taxon>
        <taxon>Plasmodiidae</taxon>
        <taxon>Plasmodium</taxon>
        <taxon>Plasmodium (Vinckeia)</taxon>
    </lineage>
</organism>